<keyword evidence="1" id="KW-0677">Repeat</keyword>
<name>A0A540VIV7_9CHLR</name>
<proteinExistence type="predicted"/>
<dbReference type="PANTHER" id="PTHR12697:SF5">
    <property type="entry name" value="DEOXYHYPUSINE HYDROXYLASE"/>
    <property type="match status" value="1"/>
</dbReference>
<comment type="caution">
    <text evidence="2">The sequence shown here is derived from an EMBL/GenBank/DDBJ whole genome shotgun (WGS) entry which is preliminary data.</text>
</comment>
<dbReference type="GO" id="GO:0016829">
    <property type="term" value="F:lyase activity"/>
    <property type="evidence" value="ECO:0007669"/>
    <property type="project" value="UniProtKB-KW"/>
</dbReference>
<dbReference type="PANTHER" id="PTHR12697">
    <property type="entry name" value="PBS LYASE HEAT-LIKE PROTEIN"/>
    <property type="match status" value="1"/>
</dbReference>
<accession>A0A540VIV7</accession>
<sequence>MAKRKYQPLDDGFEFDSIIDIHQLQNQDDEEDAGGIITPGISLGELLHRLIHDPEFPSLEQLYALSDLSRQDVETVREHWGAIAPPRRREVIERLVSRAMDDVQLHLGRLLRIALQDEDPFIRRHAIDGLWEETEADLLGPFVHMLHNDPSTDVRVAAAAALGSYVLAGELDELDASLAMRAEEALLAVLHNEDEPVELRSSALKSLAYSGEAGVRQLIEDAYYSPYEEMRISALIAMGRSADIRWRGFVRAELQNPSPAMRVEAAHACGELEARAAVYELIALLEDEERQVRLASIFALGRLGGRHAREALEAMAASDDPEEAAAAEQALEEMLFYADPDGVPLFDESLEMDGDWDPDPWDGWFHFDDRDLGEYE</sequence>
<evidence type="ECO:0000256" key="1">
    <source>
        <dbReference type="ARBA" id="ARBA00022737"/>
    </source>
</evidence>
<dbReference type="InParanoid" id="A0A540VIV7"/>
<reference evidence="2 3" key="1">
    <citation type="submission" date="2019-06" db="EMBL/GenBank/DDBJ databases">
        <title>Genome sequence of Litorilinea aerophila BAA-2444.</title>
        <authorList>
            <person name="Maclea K.S."/>
            <person name="Maurais E.G."/>
            <person name="Iannazzi L.C."/>
        </authorList>
    </citation>
    <scope>NUCLEOTIDE SEQUENCE [LARGE SCALE GENOMIC DNA]</scope>
    <source>
        <strain evidence="2 3">ATCC BAA-2444</strain>
    </source>
</reference>
<dbReference type="AlphaFoldDB" id="A0A540VIV7"/>
<evidence type="ECO:0000313" key="2">
    <source>
        <dbReference type="EMBL" id="TQE96651.1"/>
    </source>
</evidence>
<dbReference type="InterPro" id="IPR016024">
    <property type="entry name" value="ARM-type_fold"/>
</dbReference>
<dbReference type="SUPFAM" id="SSF48371">
    <property type="entry name" value="ARM repeat"/>
    <property type="match status" value="1"/>
</dbReference>
<protein>
    <submittedName>
        <fullName evidence="2">Phycocyanin alpha phycocyanobilin lyase</fullName>
    </submittedName>
</protein>
<dbReference type="GO" id="GO:0016491">
    <property type="term" value="F:oxidoreductase activity"/>
    <property type="evidence" value="ECO:0007669"/>
    <property type="project" value="TreeGrafter"/>
</dbReference>
<keyword evidence="2" id="KW-0456">Lyase</keyword>
<dbReference type="OrthoDB" id="151345at2"/>
<keyword evidence="3" id="KW-1185">Reference proteome</keyword>
<dbReference type="EMBL" id="VIGC01000007">
    <property type="protein sequence ID" value="TQE96651.1"/>
    <property type="molecule type" value="Genomic_DNA"/>
</dbReference>
<organism evidence="2 3">
    <name type="scientific">Litorilinea aerophila</name>
    <dbReference type="NCBI Taxonomy" id="1204385"/>
    <lineage>
        <taxon>Bacteria</taxon>
        <taxon>Bacillati</taxon>
        <taxon>Chloroflexota</taxon>
        <taxon>Caldilineae</taxon>
        <taxon>Caldilineales</taxon>
        <taxon>Caldilineaceae</taxon>
        <taxon>Litorilinea</taxon>
    </lineage>
</organism>
<dbReference type="Proteomes" id="UP000317371">
    <property type="component" value="Unassembled WGS sequence"/>
</dbReference>
<dbReference type="Pfam" id="PF02985">
    <property type="entry name" value="HEAT"/>
    <property type="match status" value="1"/>
</dbReference>
<dbReference type="InterPro" id="IPR011989">
    <property type="entry name" value="ARM-like"/>
</dbReference>
<dbReference type="Gene3D" id="1.25.10.10">
    <property type="entry name" value="Leucine-rich Repeat Variant"/>
    <property type="match status" value="2"/>
</dbReference>
<dbReference type="Pfam" id="PF13646">
    <property type="entry name" value="HEAT_2"/>
    <property type="match status" value="1"/>
</dbReference>
<dbReference type="InterPro" id="IPR000357">
    <property type="entry name" value="HEAT"/>
</dbReference>
<dbReference type="RefSeq" id="WP_141609393.1">
    <property type="nucleotide sequence ID" value="NZ_VIGC02000007.1"/>
</dbReference>
<evidence type="ECO:0000313" key="3">
    <source>
        <dbReference type="Proteomes" id="UP000317371"/>
    </source>
</evidence>
<dbReference type="InterPro" id="IPR004155">
    <property type="entry name" value="PBS_lyase_HEAT"/>
</dbReference>
<gene>
    <name evidence="2" type="ORF">FKZ61_07100</name>
</gene>
<dbReference type="SMART" id="SM00567">
    <property type="entry name" value="EZ_HEAT"/>
    <property type="match status" value="3"/>
</dbReference>